<protein>
    <recommendedName>
        <fullName evidence="2">Glycosyltransferase subfamily 4-like N-terminal domain-containing protein</fullName>
    </recommendedName>
</protein>
<dbReference type="Gene3D" id="3.40.50.2000">
    <property type="entry name" value="Glycogen Phosphorylase B"/>
    <property type="match status" value="2"/>
</dbReference>
<proteinExistence type="predicted"/>
<gene>
    <name evidence="3" type="ORF">B5C34_13195</name>
</gene>
<evidence type="ECO:0000313" key="4">
    <source>
        <dbReference type="Proteomes" id="UP000198462"/>
    </source>
</evidence>
<dbReference type="Pfam" id="PF13692">
    <property type="entry name" value="Glyco_trans_1_4"/>
    <property type="match status" value="1"/>
</dbReference>
<sequence>MLAPFSGRTRSVVGEPADRPGLLPRHFRGLYDPAGVRLADFPAPVAPTGDRTCSVDQEARRERRALQLFRRSLFLSVGSPENEADLRALRHGEGRIDHVGACRQSCHPGPDGNRLAGRDRRRPRYPAAAPAPRRVGRRHHQSRHSRLQPENLLAAGSPTAHGARLPYGAPAALDAADGDRLVLRHADRTGGALDPVRRAATTGRPAALHSVEGPSVRRGCGRARAQPIRARHGTRAERGHDFGHQPGVRPHPVAYGAVQPLRGGLGRSAMRIADVCEFYAPRGGGVKTYVHTRWTAAARSGQQVFVIAPAAEDRITEVDGGALVEVKAPRHPADPKYHIFWDTPPVHDALRRIAPDLIEISSPWRGLTLGMRYPEPVPRTMFMHEEPIEKWAYGLFDRLLSRSTIDRTVAGWLWQRMRKRYAKADAVICASDAVTHFLRGQGIERLHTVPMGVERSSFSPEHRNEQMRRDLLGRMDLPETATLIVGVGRHNREKRWPAVISAVERLGQEYPAGLVMLGTGPETPKLERLVRGNPHILMLEPVHERRKYASLLASADMMVSAGIETFGLAAAEGIASGLPLVAEAGGAVSTFCKPAFSEFYDRVDPEHISAALTRLVKSLPDARTAAASEAAHVRRLDEHFEEIFSLYQALAERGHARTQVPFP</sequence>
<dbReference type="OrthoDB" id="9802525at2"/>
<evidence type="ECO:0000256" key="1">
    <source>
        <dbReference type="SAM" id="MobiDB-lite"/>
    </source>
</evidence>
<dbReference type="PANTHER" id="PTHR45947:SF3">
    <property type="entry name" value="SULFOQUINOVOSYL TRANSFERASE SQD2"/>
    <property type="match status" value="1"/>
</dbReference>
<dbReference type="PANTHER" id="PTHR45947">
    <property type="entry name" value="SULFOQUINOVOSYL TRANSFERASE SQD2"/>
    <property type="match status" value="1"/>
</dbReference>
<name>A0A219B929_9SPHN</name>
<feature type="compositionally biased region" description="Basic and acidic residues" evidence="1">
    <location>
        <begin position="234"/>
        <end position="243"/>
    </location>
</feature>
<dbReference type="GO" id="GO:0016757">
    <property type="term" value="F:glycosyltransferase activity"/>
    <property type="evidence" value="ECO:0007669"/>
    <property type="project" value="UniProtKB-ARBA"/>
</dbReference>
<dbReference type="SUPFAM" id="SSF53756">
    <property type="entry name" value="UDP-Glycosyltransferase/glycogen phosphorylase"/>
    <property type="match status" value="1"/>
</dbReference>
<feature type="domain" description="Glycosyltransferase subfamily 4-like N-terminal" evidence="2">
    <location>
        <begin position="284"/>
        <end position="454"/>
    </location>
</feature>
<accession>A0A219B929</accession>
<evidence type="ECO:0000259" key="2">
    <source>
        <dbReference type="Pfam" id="PF13439"/>
    </source>
</evidence>
<dbReference type="AlphaFoldDB" id="A0A219B929"/>
<reference evidence="4" key="1">
    <citation type="submission" date="2017-05" db="EMBL/GenBank/DDBJ databases">
        <authorList>
            <person name="Lin X."/>
        </authorList>
    </citation>
    <scope>NUCLEOTIDE SEQUENCE [LARGE SCALE GENOMIC DNA]</scope>
    <source>
        <strain evidence="4">JLT2012</strain>
    </source>
</reference>
<feature type="region of interest" description="Disordered" evidence="1">
    <location>
        <begin position="101"/>
        <end position="151"/>
    </location>
</feature>
<keyword evidence="4" id="KW-1185">Reference proteome</keyword>
<dbReference type="Pfam" id="PF13439">
    <property type="entry name" value="Glyco_transf_4"/>
    <property type="match status" value="1"/>
</dbReference>
<evidence type="ECO:0000313" key="3">
    <source>
        <dbReference type="EMBL" id="OWV34319.1"/>
    </source>
</evidence>
<dbReference type="Proteomes" id="UP000198462">
    <property type="component" value="Unassembled WGS sequence"/>
</dbReference>
<comment type="caution">
    <text evidence="3">The sequence shown here is derived from an EMBL/GenBank/DDBJ whole genome shotgun (WGS) entry which is preliminary data.</text>
</comment>
<dbReference type="InterPro" id="IPR050194">
    <property type="entry name" value="Glycosyltransferase_grp1"/>
</dbReference>
<feature type="compositionally biased region" description="Basic residues" evidence="1">
    <location>
        <begin position="134"/>
        <end position="146"/>
    </location>
</feature>
<dbReference type="EMBL" id="NFZT01000001">
    <property type="protein sequence ID" value="OWV34319.1"/>
    <property type="molecule type" value="Genomic_DNA"/>
</dbReference>
<feature type="region of interest" description="Disordered" evidence="1">
    <location>
        <begin position="202"/>
        <end position="251"/>
    </location>
</feature>
<dbReference type="InterPro" id="IPR028098">
    <property type="entry name" value="Glyco_trans_4-like_N"/>
</dbReference>
<organism evidence="3 4">
    <name type="scientific">Pacificimonas flava</name>
    <dbReference type="NCBI Taxonomy" id="1234595"/>
    <lineage>
        <taxon>Bacteria</taxon>
        <taxon>Pseudomonadati</taxon>
        <taxon>Pseudomonadota</taxon>
        <taxon>Alphaproteobacteria</taxon>
        <taxon>Sphingomonadales</taxon>
        <taxon>Sphingosinicellaceae</taxon>
        <taxon>Pacificimonas</taxon>
    </lineage>
</organism>